<reference evidence="3" key="1">
    <citation type="journal article" date="2021" name="Proc. Natl. Acad. Sci. U.S.A.">
        <title>A Catalog of Tens of Thousands of Viruses from Human Metagenomes Reveals Hidden Associations with Chronic Diseases.</title>
        <authorList>
            <person name="Tisza M.J."/>
            <person name="Buck C.B."/>
        </authorList>
    </citation>
    <scope>NUCLEOTIDE SEQUENCE</scope>
    <source>
        <strain evidence="3">Ctjbm8</strain>
    </source>
</reference>
<protein>
    <submittedName>
        <fullName evidence="3">Uncharacterized protein</fullName>
    </submittedName>
</protein>
<proteinExistence type="predicted"/>
<keyword evidence="2" id="KW-0812">Transmembrane</keyword>
<feature type="transmembrane region" description="Helical" evidence="2">
    <location>
        <begin position="38"/>
        <end position="56"/>
    </location>
</feature>
<evidence type="ECO:0000256" key="1">
    <source>
        <dbReference type="SAM" id="Coils"/>
    </source>
</evidence>
<dbReference type="EMBL" id="BK016264">
    <property type="protein sequence ID" value="DAG05749.1"/>
    <property type="molecule type" value="Genomic_DNA"/>
</dbReference>
<organism evidence="3">
    <name type="scientific">Siphoviridae sp. ctjbm8</name>
    <dbReference type="NCBI Taxonomy" id="2825634"/>
    <lineage>
        <taxon>Viruses</taxon>
        <taxon>Duplodnaviria</taxon>
        <taxon>Heunggongvirae</taxon>
        <taxon>Uroviricota</taxon>
        <taxon>Caudoviricetes</taxon>
    </lineage>
</organism>
<sequence length="78" mass="8658">MVKSRRRRIIPAVQFAWLVAFLAAAVVAAIRCDWTGLSIALLWACNVAMALKFTALEEELQEQREKAEGEADAVEPVD</sequence>
<evidence type="ECO:0000313" key="3">
    <source>
        <dbReference type="EMBL" id="DAG05749.1"/>
    </source>
</evidence>
<keyword evidence="2" id="KW-1133">Transmembrane helix</keyword>
<keyword evidence="1" id="KW-0175">Coiled coil</keyword>
<accession>A0A8S5VG71</accession>
<keyword evidence="2" id="KW-0472">Membrane</keyword>
<feature type="coiled-coil region" evidence="1">
    <location>
        <begin position="46"/>
        <end position="73"/>
    </location>
</feature>
<evidence type="ECO:0000256" key="2">
    <source>
        <dbReference type="SAM" id="Phobius"/>
    </source>
</evidence>
<name>A0A8S5VG71_9CAUD</name>